<comment type="caution">
    <text evidence="3">The sequence shown here is derived from an EMBL/GenBank/DDBJ whole genome shotgun (WGS) entry which is preliminary data.</text>
</comment>
<dbReference type="EMBL" id="NRRY01000019">
    <property type="protein sequence ID" value="MBK1619273.1"/>
    <property type="molecule type" value="Genomic_DNA"/>
</dbReference>
<sequence>MPSNQPSFPQGPRIYNLFPTLLGPIEHWTERLPEIARMGFDWVFVNPFHLPGESGSLYAVKDYYRLHPALRGDNNGNDDSNGNDGSNRNDDGDGDDDERLKAFTKAASDAGIAVMMDLVVNHTAIDSDLVTEHPDWYIHDDDGSVHSPSATDLDDPEIVTVWEDLAQLDYSERPEREAMIDFFSEVIGHYTALGFRGFRCDAAYQLPGKVWQVLIERAREAAPETRFFAETLGAPPDDIEQLRPAGFDYLFNSAKWWDFRGDWLLDQYQRFRDLAPSIAFPESHDTTRLAEDADGDSRESRFWYLFAAVFSTGVMMPIGYELGFRRGLHVVETRPQHWEEPSFDIRDFIGRVNSMKAETQVLNEEGAQERFTAVDEPVVGLLRRSPRQAQHSAVLINPDPEEAQEYSRDRLTDVLDCAADQLQEITPAFNDGAENGANHKADNPAGDDSVGDSMPTSAIHLPPRSLRIFIANH</sequence>
<name>A0A9X1B4B2_9GAMM</name>
<dbReference type="SUPFAM" id="SSF51445">
    <property type="entry name" value="(Trans)glycosidases"/>
    <property type="match status" value="1"/>
</dbReference>
<keyword evidence="4" id="KW-1185">Reference proteome</keyword>
<dbReference type="PANTHER" id="PTHR47786:SF2">
    <property type="entry name" value="GLYCOSYL HYDROLASE FAMILY 13 CATALYTIC DOMAIN-CONTAINING PROTEIN"/>
    <property type="match status" value="1"/>
</dbReference>
<evidence type="ECO:0000256" key="1">
    <source>
        <dbReference type="SAM" id="MobiDB-lite"/>
    </source>
</evidence>
<reference evidence="3 4" key="1">
    <citation type="journal article" date="2020" name="Microorganisms">
        <title>Osmotic Adaptation and Compatible Solute Biosynthesis of Phototrophic Bacteria as Revealed from Genome Analyses.</title>
        <authorList>
            <person name="Imhoff J.F."/>
            <person name="Rahn T."/>
            <person name="Kunzel S."/>
            <person name="Keller A."/>
            <person name="Neulinger S.C."/>
        </authorList>
    </citation>
    <scope>NUCLEOTIDE SEQUENCE [LARGE SCALE GENOMIC DNA]</scope>
    <source>
        <strain evidence="3 4">DSM 25653</strain>
    </source>
</reference>
<dbReference type="GO" id="GO:0005975">
    <property type="term" value="P:carbohydrate metabolic process"/>
    <property type="evidence" value="ECO:0007669"/>
    <property type="project" value="InterPro"/>
</dbReference>
<dbReference type="Gene3D" id="3.20.20.80">
    <property type="entry name" value="Glycosidases"/>
    <property type="match status" value="1"/>
</dbReference>
<evidence type="ECO:0000259" key="2">
    <source>
        <dbReference type="SMART" id="SM00642"/>
    </source>
</evidence>
<dbReference type="InterPro" id="IPR006047">
    <property type="entry name" value="GH13_cat_dom"/>
</dbReference>
<protein>
    <submittedName>
        <fullName evidence="3">Alpha-amylase</fullName>
    </submittedName>
</protein>
<gene>
    <name evidence="3" type="ORF">CKO42_12665</name>
</gene>
<organism evidence="3 4">
    <name type="scientific">Lamprobacter modestohalophilus</name>
    <dbReference type="NCBI Taxonomy" id="1064514"/>
    <lineage>
        <taxon>Bacteria</taxon>
        <taxon>Pseudomonadati</taxon>
        <taxon>Pseudomonadota</taxon>
        <taxon>Gammaproteobacteria</taxon>
        <taxon>Chromatiales</taxon>
        <taxon>Chromatiaceae</taxon>
        <taxon>Lamprobacter</taxon>
    </lineage>
</organism>
<dbReference type="AlphaFoldDB" id="A0A9X1B4B2"/>
<dbReference type="RefSeq" id="WP_200244463.1">
    <property type="nucleotide sequence ID" value="NZ_NRRY01000019.1"/>
</dbReference>
<dbReference type="InterPro" id="IPR017853">
    <property type="entry name" value="GH"/>
</dbReference>
<evidence type="ECO:0000313" key="4">
    <source>
        <dbReference type="Proteomes" id="UP001138768"/>
    </source>
</evidence>
<dbReference type="Proteomes" id="UP001138768">
    <property type="component" value="Unassembled WGS sequence"/>
</dbReference>
<feature type="region of interest" description="Disordered" evidence="1">
    <location>
        <begin position="71"/>
        <end position="98"/>
    </location>
</feature>
<evidence type="ECO:0000313" key="3">
    <source>
        <dbReference type="EMBL" id="MBK1619273.1"/>
    </source>
</evidence>
<dbReference type="InterPro" id="IPR032792">
    <property type="entry name" value="AGL_glucanoTrfase"/>
</dbReference>
<dbReference type="PANTHER" id="PTHR47786">
    <property type="entry name" value="ALPHA-1,4-GLUCAN:MALTOSE-1-PHOSPHATE MALTOSYLTRANSFERASE"/>
    <property type="match status" value="1"/>
</dbReference>
<proteinExistence type="predicted"/>
<accession>A0A9X1B4B2</accession>
<dbReference type="SMART" id="SM00642">
    <property type="entry name" value="Aamy"/>
    <property type="match status" value="1"/>
</dbReference>
<feature type="compositionally biased region" description="Low complexity" evidence="1">
    <location>
        <begin position="71"/>
        <end position="86"/>
    </location>
</feature>
<dbReference type="Pfam" id="PF14701">
    <property type="entry name" value="hDGE_amylase"/>
    <property type="match status" value="1"/>
</dbReference>
<feature type="region of interest" description="Disordered" evidence="1">
    <location>
        <begin position="429"/>
        <end position="458"/>
    </location>
</feature>
<feature type="domain" description="Glycosyl hydrolase family 13 catalytic" evidence="2">
    <location>
        <begin position="27"/>
        <end position="356"/>
    </location>
</feature>